<dbReference type="InterPro" id="IPR036390">
    <property type="entry name" value="WH_DNA-bd_sf"/>
</dbReference>
<evidence type="ECO:0000256" key="4">
    <source>
        <dbReference type="ARBA" id="ARBA00023163"/>
    </source>
</evidence>
<gene>
    <name evidence="7" type="primary">gcvA_4</name>
    <name evidence="7" type="ORF">SAMEA3906487_00671</name>
</gene>
<dbReference type="STRING" id="123899.SAMEA3906487_00671"/>
<dbReference type="InterPro" id="IPR005119">
    <property type="entry name" value="LysR_subst-bd"/>
</dbReference>
<evidence type="ECO:0000259" key="6">
    <source>
        <dbReference type="PROSITE" id="PS50931"/>
    </source>
</evidence>
<keyword evidence="5" id="KW-0732">Signal</keyword>
<evidence type="ECO:0000313" key="7">
    <source>
        <dbReference type="EMBL" id="SAI67277.1"/>
    </source>
</evidence>
<feature type="signal peptide" evidence="5">
    <location>
        <begin position="1"/>
        <end position="21"/>
    </location>
</feature>
<feature type="chain" id="PRO_5009816622" evidence="5">
    <location>
        <begin position="22"/>
        <end position="301"/>
    </location>
</feature>
<keyword evidence="8" id="KW-1185">Reference proteome</keyword>
<dbReference type="Proteomes" id="UP000076825">
    <property type="component" value="Chromosome 1"/>
</dbReference>
<evidence type="ECO:0000256" key="5">
    <source>
        <dbReference type="SAM" id="SignalP"/>
    </source>
</evidence>
<dbReference type="PANTHER" id="PTHR30537">
    <property type="entry name" value="HTH-TYPE TRANSCRIPTIONAL REGULATOR"/>
    <property type="match status" value="1"/>
</dbReference>
<dbReference type="GO" id="GO:0043565">
    <property type="term" value="F:sequence-specific DNA binding"/>
    <property type="evidence" value="ECO:0007669"/>
    <property type="project" value="TreeGrafter"/>
</dbReference>
<dbReference type="PATRIC" id="fig|123899.6.peg.645"/>
<dbReference type="GeneID" id="56587922"/>
<dbReference type="AlphaFoldDB" id="A0A157QI53"/>
<evidence type="ECO:0000313" key="8">
    <source>
        <dbReference type="Proteomes" id="UP000076825"/>
    </source>
</evidence>
<dbReference type="Gene3D" id="1.10.10.10">
    <property type="entry name" value="Winged helix-like DNA-binding domain superfamily/Winged helix DNA-binding domain"/>
    <property type="match status" value="1"/>
</dbReference>
<dbReference type="RefSeq" id="WP_025515605.1">
    <property type="nucleotide sequence ID" value="NZ_CP016340.1"/>
</dbReference>
<accession>A0A157QI53</accession>
<keyword evidence="3" id="KW-0238">DNA-binding</keyword>
<keyword evidence="2" id="KW-0805">Transcription regulation</keyword>
<dbReference type="Pfam" id="PF00126">
    <property type="entry name" value="HTH_1"/>
    <property type="match status" value="1"/>
</dbReference>
<organism evidence="7 8">
    <name type="scientific">Bordetella trematum</name>
    <dbReference type="NCBI Taxonomy" id="123899"/>
    <lineage>
        <taxon>Bacteria</taxon>
        <taxon>Pseudomonadati</taxon>
        <taxon>Pseudomonadota</taxon>
        <taxon>Betaproteobacteria</taxon>
        <taxon>Burkholderiales</taxon>
        <taxon>Alcaligenaceae</taxon>
        <taxon>Bordetella</taxon>
    </lineage>
</organism>
<dbReference type="PROSITE" id="PS50931">
    <property type="entry name" value="HTH_LYSR"/>
    <property type="match status" value="1"/>
</dbReference>
<dbReference type="InterPro" id="IPR036388">
    <property type="entry name" value="WH-like_DNA-bd_sf"/>
</dbReference>
<dbReference type="PANTHER" id="PTHR30537:SF74">
    <property type="entry name" value="HTH-TYPE TRANSCRIPTIONAL REGULATOR TRPI"/>
    <property type="match status" value="1"/>
</dbReference>
<keyword evidence="4" id="KW-0804">Transcription</keyword>
<evidence type="ECO:0000256" key="3">
    <source>
        <dbReference type="ARBA" id="ARBA00023125"/>
    </source>
</evidence>
<dbReference type="GO" id="GO:0006351">
    <property type="term" value="P:DNA-templated transcription"/>
    <property type="evidence" value="ECO:0007669"/>
    <property type="project" value="TreeGrafter"/>
</dbReference>
<comment type="similarity">
    <text evidence="1">Belongs to the LysR transcriptional regulatory family.</text>
</comment>
<dbReference type="CDD" id="cd08432">
    <property type="entry name" value="PBP2_GcdR_TrpI_HvrB_AmpR_like"/>
    <property type="match status" value="1"/>
</dbReference>
<dbReference type="OrthoDB" id="9178397at2"/>
<sequence>MITLRKLTPSMAQLLAFDAAARLGSFTAAANELCLTQSAISRHVQELEGMLQAALFERKGPRITLTPEGARYAHSISDALTRIRRASLDIYESRPQGESLRLAVLPIFSSKWLMPRLGEFQSRHPEILIHLQSRTGAIEKSFQGVDACIAVGDGHWPHLVGHHLISTQGIIIGAPDLLARRPLRRVADLRQHQLLEANTPTSGWRDCLLDNGLDPRIARAGSRFEYTAHLIQAVINGSGLGLVTDLFVQEELRNGVLTAASLPGFRLPAKHYHLLYPPENAASSALQAFVAWVRETAARPA</sequence>
<protein>
    <submittedName>
        <fullName evidence="7">LysR family transcriptional regulator</fullName>
    </submittedName>
</protein>
<dbReference type="Pfam" id="PF03466">
    <property type="entry name" value="LysR_substrate"/>
    <property type="match status" value="1"/>
</dbReference>
<dbReference type="eggNOG" id="COG0583">
    <property type="taxonomic scope" value="Bacteria"/>
</dbReference>
<reference evidence="7 8" key="1">
    <citation type="submission" date="2016-04" db="EMBL/GenBank/DDBJ databases">
        <authorList>
            <consortium name="Pathogen Informatics"/>
        </authorList>
    </citation>
    <scope>NUCLEOTIDE SEQUENCE [LARGE SCALE GENOMIC DNA]</scope>
    <source>
        <strain evidence="7 8">H044680328</strain>
    </source>
</reference>
<evidence type="ECO:0000256" key="1">
    <source>
        <dbReference type="ARBA" id="ARBA00009437"/>
    </source>
</evidence>
<dbReference type="PRINTS" id="PR00039">
    <property type="entry name" value="HTHLYSR"/>
</dbReference>
<dbReference type="EMBL" id="LT546645">
    <property type="protein sequence ID" value="SAI67277.1"/>
    <property type="molecule type" value="Genomic_DNA"/>
</dbReference>
<dbReference type="InterPro" id="IPR058163">
    <property type="entry name" value="LysR-type_TF_proteobact-type"/>
</dbReference>
<dbReference type="GO" id="GO:0003700">
    <property type="term" value="F:DNA-binding transcription factor activity"/>
    <property type="evidence" value="ECO:0007669"/>
    <property type="project" value="InterPro"/>
</dbReference>
<name>A0A157QI53_9BORD</name>
<dbReference type="SUPFAM" id="SSF53850">
    <property type="entry name" value="Periplasmic binding protein-like II"/>
    <property type="match status" value="1"/>
</dbReference>
<dbReference type="KEGG" id="btrm:SAMEA390648700671"/>
<proteinExistence type="inferred from homology"/>
<dbReference type="SUPFAM" id="SSF46785">
    <property type="entry name" value="Winged helix' DNA-binding domain"/>
    <property type="match status" value="1"/>
</dbReference>
<dbReference type="InterPro" id="IPR000847">
    <property type="entry name" value="LysR_HTH_N"/>
</dbReference>
<feature type="domain" description="HTH lysR-type" evidence="6">
    <location>
        <begin position="9"/>
        <end position="66"/>
    </location>
</feature>
<dbReference type="Gene3D" id="3.40.190.10">
    <property type="entry name" value="Periplasmic binding protein-like II"/>
    <property type="match status" value="2"/>
</dbReference>
<evidence type="ECO:0000256" key="2">
    <source>
        <dbReference type="ARBA" id="ARBA00023015"/>
    </source>
</evidence>